<sequence>MSPSCGSPRREGNALHRGERHYAGLGGQTHAARFEAGGSDGDGSKAGVERG</sequence>
<dbReference type="AlphaFoldDB" id="A0A0A9HGX2"/>
<reference evidence="2" key="1">
    <citation type="submission" date="2014-09" db="EMBL/GenBank/DDBJ databases">
        <authorList>
            <person name="Magalhaes I.L.F."/>
            <person name="Oliveira U."/>
            <person name="Santos F.R."/>
            <person name="Vidigal T.H.D.A."/>
            <person name="Brescovit A.D."/>
            <person name="Santos A.J."/>
        </authorList>
    </citation>
    <scope>NUCLEOTIDE SEQUENCE</scope>
    <source>
        <tissue evidence="2">Shoot tissue taken approximately 20 cm above the soil surface</tissue>
    </source>
</reference>
<accession>A0A0A9HGX2</accession>
<feature type="compositionally biased region" description="Basic and acidic residues" evidence="1">
    <location>
        <begin position="8"/>
        <end position="22"/>
    </location>
</feature>
<proteinExistence type="predicted"/>
<organism evidence="2">
    <name type="scientific">Arundo donax</name>
    <name type="common">Giant reed</name>
    <name type="synonym">Donax arundinaceus</name>
    <dbReference type="NCBI Taxonomy" id="35708"/>
    <lineage>
        <taxon>Eukaryota</taxon>
        <taxon>Viridiplantae</taxon>
        <taxon>Streptophyta</taxon>
        <taxon>Embryophyta</taxon>
        <taxon>Tracheophyta</taxon>
        <taxon>Spermatophyta</taxon>
        <taxon>Magnoliopsida</taxon>
        <taxon>Liliopsida</taxon>
        <taxon>Poales</taxon>
        <taxon>Poaceae</taxon>
        <taxon>PACMAD clade</taxon>
        <taxon>Arundinoideae</taxon>
        <taxon>Arundineae</taxon>
        <taxon>Arundo</taxon>
    </lineage>
</organism>
<protein>
    <submittedName>
        <fullName evidence="2">Uncharacterized protein</fullName>
    </submittedName>
</protein>
<reference evidence="2" key="2">
    <citation type="journal article" date="2015" name="Data Brief">
        <title>Shoot transcriptome of the giant reed, Arundo donax.</title>
        <authorList>
            <person name="Barrero R.A."/>
            <person name="Guerrero F.D."/>
            <person name="Moolhuijzen P."/>
            <person name="Goolsby J.A."/>
            <person name="Tidwell J."/>
            <person name="Bellgard S.E."/>
            <person name="Bellgard M.I."/>
        </authorList>
    </citation>
    <scope>NUCLEOTIDE SEQUENCE</scope>
    <source>
        <tissue evidence="2">Shoot tissue taken approximately 20 cm above the soil surface</tissue>
    </source>
</reference>
<evidence type="ECO:0000256" key="1">
    <source>
        <dbReference type="SAM" id="MobiDB-lite"/>
    </source>
</evidence>
<feature type="region of interest" description="Disordered" evidence="1">
    <location>
        <begin position="1"/>
        <end position="51"/>
    </location>
</feature>
<name>A0A0A9HGX2_ARUDO</name>
<dbReference type="EMBL" id="GBRH01161889">
    <property type="protein sequence ID" value="JAE36007.1"/>
    <property type="molecule type" value="Transcribed_RNA"/>
</dbReference>
<evidence type="ECO:0000313" key="2">
    <source>
        <dbReference type="EMBL" id="JAE36007.1"/>
    </source>
</evidence>